<evidence type="ECO:0000313" key="4">
    <source>
        <dbReference type="Proteomes" id="UP001165090"/>
    </source>
</evidence>
<feature type="chain" id="PRO_5045277267" description="FAS1 domain-containing protein" evidence="1">
    <location>
        <begin position="24"/>
        <end position="353"/>
    </location>
</feature>
<dbReference type="Proteomes" id="UP001165090">
    <property type="component" value="Unassembled WGS sequence"/>
</dbReference>
<reference evidence="3 4" key="1">
    <citation type="journal article" date="2023" name="IScience">
        <title>Expanded male sex-determining region conserved during the evolution of homothallism in the green alga Volvox.</title>
        <authorList>
            <person name="Yamamoto K."/>
            <person name="Matsuzaki R."/>
            <person name="Mahakham W."/>
            <person name="Heman W."/>
            <person name="Sekimoto H."/>
            <person name="Kawachi M."/>
            <person name="Minakuchi Y."/>
            <person name="Toyoda A."/>
            <person name="Nozaki H."/>
        </authorList>
    </citation>
    <scope>NUCLEOTIDE SEQUENCE [LARGE SCALE GENOMIC DNA]</scope>
    <source>
        <strain evidence="3 4">NIES-4468</strain>
    </source>
</reference>
<organism evidence="3 4">
    <name type="scientific">Volvox africanus</name>
    <dbReference type="NCBI Taxonomy" id="51714"/>
    <lineage>
        <taxon>Eukaryota</taxon>
        <taxon>Viridiplantae</taxon>
        <taxon>Chlorophyta</taxon>
        <taxon>core chlorophytes</taxon>
        <taxon>Chlorophyceae</taxon>
        <taxon>CS clade</taxon>
        <taxon>Chlamydomonadales</taxon>
        <taxon>Volvocaceae</taxon>
        <taxon>Volvox</taxon>
    </lineage>
</organism>
<keyword evidence="1" id="KW-0732">Signal</keyword>
<dbReference type="EMBL" id="BSDZ01000040">
    <property type="protein sequence ID" value="GLI66807.1"/>
    <property type="molecule type" value="Genomic_DNA"/>
</dbReference>
<keyword evidence="4" id="KW-1185">Reference proteome</keyword>
<gene>
    <name evidence="3" type="ORF">VaNZ11_010717</name>
</gene>
<protein>
    <recommendedName>
        <fullName evidence="2">FAS1 domain-containing protein</fullName>
    </recommendedName>
</protein>
<dbReference type="PANTHER" id="PTHR10900">
    <property type="entry name" value="PERIOSTIN-RELATED"/>
    <property type="match status" value="1"/>
</dbReference>
<dbReference type="Pfam" id="PF02469">
    <property type="entry name" value="Fasciclin"/>
    <property type="match status" value="1"/>
</dbReference>
<feature type="domain" description="FAS1" evidence="2">
    <location>
        <begin position="171"/>
        <end position="341"/>
    </location>
</feature>
<evidence type="ECO:0000313" key="3">
    <source>
        <dbReference type="EMBL" id="GLI66807.1"/>
    </source>
</evidence>
<dbReference type="PROSITE" id="PS50213">
    <property type="entry name" value="FAS1"/>
    <property type="match status" value="1"/>
</dbReference>
<dbReference type="SUPFAM" id="SSF82153">
    <property type="entry name" value="FAS1 domain"/>
    <property type="match status" value="2"/>
</dbReference>
<dbReference type="SMART" id="SM00554">
    <property type="entry name" value="FAS1"/>
    <property type="match status" value="2"/>
</dbReference>
<evidence type="ECO:0000259" key="2">
    <source>
        <dbReference type="PROSITE" id="PS50213"/>
    </source>
</evidence>
<dbReference type="InterPro" id="IPR036378">
    <property type="entry name" value="FAS1_dom_sf"/>
</dbReference>
<accession>A0ABQ5SA57</accession>
<comment type="caution">
    <text evidence="3">The sequence shown here is derived from an EMBL/GenBank/DDBJ whole genome shotgun (WGS) entry which is preliminary data.</text>
</comment>
<proteinExistence type="predicted"/>
<evidence type="ECO:0000256" key="1">
    <source>
        <dbReference type="SAM" id="SignalP"/>
    </source>
</evidence>
<sequence length="353" mass="38550">MAKAGIFVISVMVSIYLTAGAAAATVPSYKTLYDLFISSPEFNVALGLFNYTGLLPLLKDPNTMITCFLPTSNATQLGAYLDWDVDQEGRYVWAILLQHCLDGQKAAFLKSLAPVVGEEMRRYDSAFPIGAYIWIDRQEDGIYYYGEEGEAGKVVKADLKGGKSIIHLIDNGNQYPSFPPPDTFDTVLEFLDFNYPIAREIFSASSFVNFLTDPARATNITVFAPSDAAFAALLKQLKITKAQLLNNRALVDLLAAAHVINGSALYTGAMIRYGSPIKLQTMAGPLTATADLTIFPKRSGPAKTVVLSNAYVKAVLSDYDVGGNDVWDPPKYVCHYVDKVLIPISIKDLSKVK</sequence>
<feature type="signal peptide" evidence="1">
    <location>
        <begin position="1"/>
        <end position="23"/>
    </location>
</feature>
<dbReference type="PANTHER" id="PTHR10900:SF77">
    <property type="entry name" value="FI19380P1"/>
    <property type="match status" value="1"/>
</dbReference>
<dbReference type="InterPro" id="IPR050904">
    <property type="entry name" value="Adhesion/Biosynth-related"/>
</dbReference>
<name>A0ABQ5SA57_9CHLO</name>
<dbReference type="Gene3D" id="2.30.180.10">
    <property type="entry name" value="FAS1 domain"/>
    <property type="match status" value="2"/>
</dbReference>
<dbReference type="InterPro" id="IPR000782">
    <property type="entry name" value="FAS1_domain"/>
</dbReference>